<evidence type="ECO:0000256" key="1">
    <source>
        <dbReference type="ARBA" id="ARBA00004141"/>
    </source>
</evidence>
<feature type="domain" description="Major facilitator superfamily (MFS) profile" evidence="6">
    <location>
        <begin position="25"/>
        <end position="431"/>
    </location>
</feature>
<feature type="transmembrane region" description="Helical" evidence="5">
    <location>
        <begin position="317"/>
        <end position="334"/>
    </location>
</feature>
<keyword evidence="7" id="KW-0614">Plasmid</keyword>
<sequence>MVQLTQTKPQAVATEARVGKHRYLVLLMITLGIAVNYMDRATMSVALPSIKEEFGLSPAISGVLLSAFFWTYASGQLPMGYLAGRLGPRKMIALSALTFGLATIGMGFAWGVTSIIVLRLLLGIGEAPGFPAAAQAVSQWFPRSERGFASGTFNNGNPIGSTLSVPLVALLISWTGWRHAFVVAGLLAVVYAIAWWFFYRSPTESKQLSKAELDYIQADGEASAKSAVQDDLSWPALFKQRTIWAMMIGFFCVNFCAYFFITWFPSYLVSTYNLSLLKLGFLGMIPGIASMIGGWTGGLVSDWLVRRGTDLTVARKVCLVGGLLGTSTIGLAVLSPTVGMALLALSASYFSSTFAAASVWCLPGDVAPANHHVGSIGGIQNAAANLAGIISPILMGVITGITSSFELPLIIAGCVALIGAANYAFLLPRLKPLSN</sequence>
<evidence type="ECO:0000259" key="6">
    <source>
        <dbReference type="PROSITE" id="PS50850"/>
    </source>
</evidence>
<name>A0AAU7S010_9HYPH</name>
<keyword evidence="2 5" id="KW-0812">Transmembrane</keyword>
<dbReference type="RefSeq" id="WP_349960074.1">
    <property type="nucleotide sequence ID" value="NZ_CP157961.1"/>
</dbReference>
<keyword evidence="3 5" id="KW-1133">Transmembrane helix</keyword>
<keyword evidence="4 5" id="KW-0472">Membrane</keyword>
<dbReference type="Pfam" id="PF07690">
    <property type="entry name" value="MFS_1"/>
    <property type="match status" value="1"/>
</dbReference>
<protein>
    <submittedName>
        <fullName evidence="7">MFS transporter</fullName>
    </submittedName>
</protein>
<feature type="transmembrane region" description="Helical" evidence="5">
    <location>
        <begin position="54"/>
        <end position="73"/>
    </location>
</feature>
<dbReference type="GO" id="GO:0022857">
    <property type="term" value="F:transmembrane transporter activity"/>
    <property type="evidence" value="ECO:0007669"/>
    <property type="project" value="InterPro"/>
</dbReference>
<evidence type="ECO:0000256" key="2">
    <source>
        <dbReference type="ARBA" id="ARBA00022692"/>
    </source>
</evidence>
<feature type="transmembrane region" description="Helical" evidence="5">
    <location>
        <begin position="21"/>
        <end position="38"/>
    </location>
</feature>
<feature type="transmembrane region" description="Helical" evidence="5">
    <location>
        <begin position="382"/>
        <end position="401"/>
    </location>
</feature>
<comment type="subcellular location">
    <subcellularLocation>
        <location evidence="1">Membrane</location>
        <topology evidence="1">Multi-pass membrane protein</topology>
    </subcellularLocation>
</comment>
<dbReference type="PANTHER" id="PTHR11662">
    <property type="entry name" value="SOLUTE CARRIER FAMILY 17"/>
    <property type="match status" value="1"/>
</dbReference>
<feature type="transmembrane region" description="Helical" evidence="5">
    <location>
        <begin position="407"/>
        <end position="427"/>
    </location>
</feature>
<evidence type="ECO:0000256" key="5">
    <source>
        <dbReference type="SAM" id="Phobius"/>
    </source>
</evidence>
<feature type="transmembrane region" description="Helical" evidence="5">
    <location>
        <begin position="281"/>
        <end position="305"/>
    </location>
</feature>
<reference evidence="7" key="1">
    <citation type="submission" date="2024-06" db="EMBL/GenBank/DDBJ databases">
        <authorList>
            <person name="Li T."/>
            <person name="Gao R."/>
        </authorList>
    </citation>
    <scope>NUCLEOTIDE SEQUENCE</scope>
    <source>
        <strain evidence="7">ZPR3</strain>
        <plasmid evidence="7">unnamed1</plasmid>
    </source>
</reference>
<geneLocation type="plasmid" evidence="7">
    <name>unnamed1</name>
</geneLocation>
<organism evidence="7">
    <name type="scientific">Rhizobium sp. ZPR3</name>
    <dbReference type="NCBI Taxonomy" id="3158967"/>
    <lineage>
        <taxon>Bacteria</taxon>
        <taxon>Pseudomonadati</taxon>
        <taxon>Pseudomonadota</taxon>
        <taxon>Alphaproteobacteria</taxon>
        <taxon>Hyphomicrobiales</taxon>
        <taxon>Rhizobiaceae</taxon>
        <taxon>Rhizobium/Agrobacterium group</taxon>
        <taxon>Rhizobium</taxon>
    </lineage>
</organism>
<feature type="transmembrane region" description="Helical" evidence="5">
    <location>
        <begin position="180"/>
        <end position="199"/>
    </location>
</feature>
<feature type="transmembrane region" description="Helical" evidence="5">
    <location>
        <begin position="243"/>
        <end position="261"/>
    </location>
</feature>
<proteinExistence type="predicted"/>
<dbReference type="CDD" id="cd17319">
    <property type="entry name" value="MFS_ExuT_GudP_like"/>
    <property type="match status" value="1"/>
</dbReference>
<accession>A0AAU7S010</accession>
<dbReference type="InterPro" id="IPR011701">
    <property type="entry name" value="MFS"/>
</dbReference>
<dbReference type="InterPro" id="IPR036259">
    <property type="entry name" value="MFS_trans_sf"/>
</dbReference>
<gene>
    <name evidence="7" type="ORF">ABM479_19535</name>
</gene>
<dbReference type="AlphaFoldDB" id="A0AAU7S010"/>
<dbReference type="PANTHER" id="PTHR11662:SF399">
    <property type="entry name" value="FI19708P1-RELATED"/>
    <property type="match status" value="1"/>
</dbReference>
<dbReference type="SUPFAM" id="SSF103473">
    <property type="entry name" value="MFS general substrate transporter"/>
    <property type="match status" value="1"/>
</dbReference>
<dbReference type="PROSITE" id="PS50850">
    <property type="entry name" value="MFS"/>
    <property type="match status" value="1"/>
</dbReference>
<dbReference type="GO" id="GO:0016020">
    <property type="term" value="C:membrane"/>
    <property type="evidence" value="ECO:0007669"/>
    <property type="project" value="UniProtKB-SubCell"/>
</dbReference>
<dbReference type="EMBL" id="CP157961">
    <property type="protein sequence ID" value="XBT95738.1"/>
    <property type="molecule type" value="Genomic_DNA"/>
</dbReference>
<feature type="transmembrane region" description="Helical" evidence="5">
    <location>
        <begin position="94"/>
        <end position="122"/>
    </location>
</feature>
<dbReference type="InterPro" id="IPR020846">
    <property type="entry name" value="MFS_dom"/>
</dbReference>
<dbReference type="Gene3D" id="1.20.1250.20">
    <property type="entry name" value="MFS general substrate transporter like domains"/>
    <property type="match status" value="2"/>
</dbReference>
<evidence type="ECO:0000313" key="7">
    <source>
        <dbReference type="EMBL" id="XBT95738.1"/>
    </source>
</evidence>
<evidence type="ECO:0000256" key="4">
    <source>
        <dbReference type="ARBA" id="ARBA00023136"/>
    </source>
</evidence>
<dbReference type="InterPro" id="IPR050382">
    <property type="entry name" value="MFS_Na/Anion_cotransporter"/>
</dbReference>
<evidence type="ECO:0000256" key="3">
    <source>
        <dbReference type="ARBA" id="ARBA00022989"/>
    </source>
</evidence>